<dbReference type="Gene3D" id="3.40.50.1820">
    <property type="entry name" value="alpha/beta hydrolase"/>
    <property type="match status" value="1"/>
</dbReference>
<dbReference type="InterPro" id="IPR029058">
    <property type="entry name" value="AB_hydrolase_fold"/>
</dbReference>
<reference evidence="2 3" key="1">
    <citation type="submission" date="2015-01" db="EMBL/GenBank/DDBJ databases">
        <title>Draft genome sequence of Leucobacter komagatae strain VKM ST2845.</title>
        <authorList>
            <person name="Karlyshev A.V."/>
            <person name="Kudryashova E.B."/>
        </authorList>
    </citation>
    <scope>NUCLEOTIDE SEQUENCE [LARGE SCALE GENOMIC DNA]</scope>
    <source>
        <strain evidence="2 3">VKM ST2845</strain>
    </source>
</reference>
<dbReference type="GO" id="GO:0016020">
    <property type="term" value="C:membrane"/>
    <property type="evidence" value="ECO:0007669"/>
    <property type="project" value="TreeGrafter"/>
</dbReference>
<dbReference type="Pfam" id="PF00561">
    <property type="entry name" value="Abhydrolase_1"/>
    <property type="match status" value="1"/>
</dbReference>
<sequence>MQWALPERWDTGDGFIRWASFGAGPPLVLLHGTPFSSTIWRDIVPALAQRHTVYVWDMLGFGQSESRAEDTSLTRQTEILAALLAHWGVHAPAVIAHDVGGVVALRAMLLHGVEFSALTLINAASVTGWGDGEFFRAVQGHPDVFTMLPPWAMDSLIEAKLRSASHTGLRADALRTYLAQWTRAGGREAFVRQYAQGGEEHSEELQPLLADITIPVHVIWGVEDAWLSVDYARQLLAALPLQTRLTLMPDAGHAVQEDQPGALLVALTEWRIA</sequence>
<proteinExistence type="predicted"/>
<dbReference type="EMBL" id="JXSQ01000002">
    <property type="protein sequence ID" value="KIP53655.1"/>
    <property type="molecule type" value="Genomic_DNA"/>
</dbReference>
<dbReference type="PRINTS" id="PR00111">
    <property type="entry name" value="ABHYDROLASE"/>
</dbReference>
<dbReference type="Proteomes" id="UP000032120">
    <property type="component" value="Unassembled WGS sequence"/>
</dbReference>
<dbReference type="InterPro" id="IPR050266">
    <property type="entry name" value="AB_hydrolase_sf"/>
</dbReference>
<protein>
    <recommendedName>
        <fullName evidence="1">AB hydrolase-1 domain-containing protein</fullName>
    </recommendedName>
</protein>
<name>A0A0D0H8X6_9MICO</name>
<dbReference type="InterPro" id="IPR000073">
    <property type="entry name" value="AB_hydrolase_1"/>
</dbReference>
<feature type="domain" description="AB hydrolase-1" evidence="1">
    <location>
        <begin position="25"/>
        <end position="259"/>
    </location>
</feature>
<evidence type="ECO:0000313" key="3">
    <source>
        <dbReference type="Proteomes" id="UP000032120"/>
    </source>
</evidence>
<dbReference type="GO" id="GO:0003824">
    <property type="term" value="F:catalytic activity"/>
    <property type="evidence" value="ECO:0007669"/>
    <property type="project" value="UniProtKB-ARBA"/>
</dbReference>
<dbReference type="SUPFAM" id="SSF53474">
    <property type="entry name" value="alpha/beta-Hydrolases"/>
    <property type="match status" value="1"/>
</dbReference>
<keyword evidence="3" id="KW-1185">Reference proteome</keyword>
<evidence type="ECO:0000313" key="2">
    <source>
        <dbReference type="EMBL" id="KIP53655.1"/>
    </source>
</evidence>
<comment type="caution">
    <text evidence="2">The sequence shown here is derived from an EMBL/GenBank/DDBJ whole genome shotgun (WGS) entry which is preliminary data.</text>
</comment>
<evidence type="ECO:0000259" key="1">
    <source>
        <dbReference type="Pfam" id="PF00561"/>
    </source>
</evidence>
<organism evidence="2 3">
    <name type="scientific">Leucobacter komagatae</name>
    <dbReference type="NCBI Taxonomy" id="55969"/>
    <lineage>
        <taxon>Bacteria</taxon>
        <taxon>Bacillati</taxon>
        <taxon>Actinomycetota</taxon>
        <taxon>Actinomycetes</taxon>
        <taxon>Micrococcales</taxon>
        <taxon>Microbacteriaceae</taxon>
        <taxon>Leucobacter</taxon>
    </lineage>
</organism>
<accession>A0A0D0H8X6</accession>
<gene>
    <name evidence="2" type="ORF">SD72_02670</name>
</gene>
<dbReference type="AlphaFoldDB" id="A0A0D0H8X6"/>
<dbReference type="PANTHER" id="PTHR43798:SF33">
    <property type="entry name" value="HYDROLASE, PUTATIVE (AFU_ORTHOLOGUE AFUA_2G14860)-RELATED"/>
    <property type="match status" value="1"/>
</dbReference>
<dbReference type="PANTHER" id="PTHR43798">
    <property type="entry name" value="MONOACYLGLYCEROL LIPASE"/>
    <property type="match status" value="1"/>
</dbReference>